<feature type="region of interest" description="Disordered" evidence="4">
    <location>
        <begin position="290"/>
        <end position="335"/>
    </location>
</feature>
<dbReference type="Pfam" id="PF03479">
    <property type="entry name" value="PCC"/>
    <property type="match status" value="1"/>
</dbReference>
<sequence length="372" mass="37679">MEAKPGEASVAPAPVAAVTVAAATQAAMVMSFQSQTTAPFQGSVAEKGSSSGVLVSPSMATTTAAAAGGGFAVVSAVKVGKKRGRPRKYGPDGSLIRPLNATPISASVPMAASAVGLYTPASAVGAAMKRGRGRPLDFAAAKLHQQQQFGFHFDSIGDMVACSAGANFTPHIITVAPGEDVTMKVISFSQEGLRAICILSANGVISNVTLRQPDSSGGTLTYEGRFELLSLSGSFMPTENGGTRSRTGGMSVSLASPDGRVVGGGVAGLLVAASPVQIVVGSFLPSYQMEQKNKKPRVDAPPPAMVQTPPAVPISSTNTLSGDQGQQSSVPERTNIVISAYGADQSWASPIQSIPDNTRTSSGDVKVTASGA</sequence>
<dbReference type="EMBL" id="JAAALK010000082">
    <property type="protein sequence ID" value="KAG8086674.1"/>
    <property type="molecule type" value="Genomic_DNA"/>
</dbReference>
<keyword evidence="3" id="KW-0238">DNA-binding</keyword>
<evidence type="ECO:0000256" key="1">
    <source>
        <dbReference type="ARBA" id="ARBA00004123"/>
    </source>
</evidence>
<evidence type="ECO:0000259" key="5">
    <source>
        <dbReference type="PROSITE" id="PS51742"/>
    </source>
</evidence>
<dbReference type="FunFam" id="3.30.1330.80:FF:000003">
    <property type="entry name" value="AT-hook motif nuclear-localized protein 1-like"/>
    <property type="match status" value="1"/>
</dbReference>
<feature type="domain" description="PPC" evidence="5">
    <location>
        <begin position="165"/>
        <end position="306"/>
    </location>
</feature>
<evidence type="ECO:0000313" key="6">
    <source>
        <dbReference type="EMBL" id="KAG8086674.1"/>
    </source>
</evidence>
<keyword evidence="3" id="KW-0805">Transcription regulation</keyword>
<reference evidence="6" key="1">
    <citation type="journal article" date="2021" name="bioRxiv">
        <title>Whole Genome Assembly and Annotation of Northern Wild Rice, Zizania palustris L., Supports a Whole Genome Duplication in the Zizania Genus.</title>
        <authorList>
            <person name="Haas M."/>
            <person name="Kono T."/>
            <person name="Macchietto M."/>
            <person name="Millas R."/>
            <person name="McGilp L."/>
            <person name="Shao M."/>
            <person name="Duquette J."/>
            <person name="Hirsch C.N."/>
            <person name="Kimball J."/>
        </authorList>
    </citation>
    <scope>NUCLEOTIDE SEQUENCE</scope>
    <source>
        <tissue evidence="6">Fresh leaf tissue</tissue>
    </source>
</reference>
<dbReference type="PROSITE" id="PS51742">
    <property type="entry name" value="PPC"/>
    <property type="match status" value="1"/>
</dbReference>
<comment type="function">
    <text evidence="3">Transcription factor that specifically binds AT-rich DNA sequences related to the nuclear matrix attachment regions (MARs).</text>
</comment>
<dbReference type="GO" id="GO:0005634">
    <property type="term" value="C:nucleus"/>
    <property type="evidence" value="ECO:0007669"/>
    <property type="project" value="UniProtKB-SubCell"/>
</dbReference>
<feature type="compositionally biased region" description="Polar residues" evidence="4">
    <location>
        <begin position="348"/>
        <end position="363"/>
    </location>
</feature>
<dbReference type="PANTHER" id="PTHR31500">
    <property type="entry name" value="AT-HOOK MOTIF NUCLEAR-LOCALIZED PROTEIN 9"/>
    <property type="match status" value="1"/>
</dbReference>
<keyword evidence="2 3" id="KW-0539">Nucleus</keyword>
<evidence type="ECO:0000256" key="4">
    <source>
        <dbReference type="SAM" id="MobiDB-lite"/>
    </source>
</evidence>
<evidence type="ECO:0000313" key="7">
    <source>
        <dbReference type="Proteomes" id="UP000729402"/>
    </source>
</evidence>
<accession>A0A8J5WC54</accession>
<reference evidence="6" key="2">
    <citation type="submission" date="2021-02" db="EMBL/GenBank/DDBJ databases">
        <authorList>
            <person name="Kimball J.A."/>
            <person name="Haas M.W."/>
            <person name="Macchietto M."/>
            <person name="Kono T."/>
            <person name="Duquette J."/>
            <person name="Shao M."/>
        </authorList>
    </citation>
    <scope>NUCLEOTIDE SEQUENCE</scope>
    <source>
        <tissue evidence="6">Fresh leaf tissue</tissue>
    </source>
</reference>
<dbReference type="Proteomes" id="UP000729402">
    <property type="component" value="Unassembled WGS sequence"/>
</dbReference>
<feature type="region of interest" description="Disordered" evidence="4">
    <location>
        <begin position="348"/>
        <end position="372"/>
    </location>
</feature>
<dbReference type="InterPro" id="IPR039605">
    <property type="entry name" value="AHL"/>
</dbReference>
<dbReference type="InterPro" id="IPR005175">
    <property type="entry name" value="PPC_dom"/>
</dbReference>
<name>A0A8J5WC54_ZIZPA</name>
<comment type="subcellular location">
    <subcellularLocation>
        <location evidence="1 3">Nucleus</location>
    </subcellularLocation>
</comment>
<evidence type="ECO:0000256" key="3">
    <source>
        <dbReference type="RuleBase" id="RU367031"/>
    </source>
</evidence>
<dbReference type="PANTHER" id="PTHR31500:SF96">
    <property type="entry name" value="AT-HOOK MOTIF NUCLEAR-LOCALIZED PROTEIN 7"/>
    <property type="match status" value="1"/>
</dbReference>
<proteinExistence type="predicted"/>
<comment type="domain">
    <text evidence="3">The PPC domain mediates interactions between AHL proteins.</text>
</comment>
<evidence type="ECO:0000256" key="2">
    <source>
        <dbReference type="ARBA" id="ARBA00023242"/>
    </source>
</evidence>
<keyword evidence="7" id="KW-1185">Reference proteome</keyword>
<dbReference type="GO" id="GO:0003680">
    <property type="term" value="F:minor groove of adenine-thymine-rich DNA binding"/>
    <property type="evidence" value="ECO:0007669"/>
    <property type="project" value="UniProtKB-UniRule"/>
</dbReference>
<feature type="compositionally biased region" description="Polar residues" evidence="4">
    <location>
        <begin position="314"/>
        <end position="332"/>
    </location>
</feature>
<gene>
    <name evidence="6" type="ORF">GUJ93_ZPchr0010g9885</name>
</gene>
<dbReference type="CDD" id="cd11378">
    <property type="entry name" value="DUF296"/>
    <property type="match status" value="1"/>
</dbReference>
<organism evidence="6 7">
    <name type="scientific">Zizania palustris</name>
    <name type="common">Northern wild rice</name>
    <dbReference type="NCBI Taxonomy" id="103762"/>
    <lineage>
        <taxon>Eukaryota</taxon>
        <taxon>Viridiplantae</taxon>
        <taxon>Streptophyta</taxon>
        <taxon>Embryophyta</taxon>
        <taxon>Tracheophyta</taxon>
        <taxon>Spermatophyta</taxon>
        <taxon>Magnoliopsida</taxon>
        <taxon>Liliopsida</taxon>
        <taxon>Poales</taxon>
        <taxon>Poaceae</taxon>
        <taxon>BOP clade</taxon>
        <taxon>Oryzoideae</taxon>
        <taxon>Oryzeae</taxon>
        <taxon>Zizaniinae</taxon>
        <taxon>Zizania</taxon>
    </lineage>
</organism>
<keyword evidence="3" id="KW-0804">Transcription</keyword>
<comment type="caution">
    <text evidence="6">The sequence shown here is derived from an EMBL/GenBank/DDBJ whole genome shotgun (WGS) entry which is preliminary data.</text>
</comment>
<dbReference type="AlphaFoldDB" id="A0A8J5WC54"/>
<protein>
    <recommendedName>
        <fullName evidence="3">AT-hook motif nuclear-localized protein</fullName>
    </recommendedName>
</protein>
<dbReference type="OrthoDB" id="2014829at2759"/>